<dbReference type="Proteomes" id="UP000214720">
    <property type="component" value="Unassembled WGS sequence"/>
</dbReference>
<comment type="caution">
    <text evidence="1">The sequence shown here is derived from an EMBL/GenBank/DDBJ whole genome shotgun (WGS) entry which is preliminary data.</text>
</comment>
<dbReference type="AlphaFoldDB" id="A0A226WW71"/>
<reference evidence="1" key="2">
    <citation type="submission" date="2017-01" db="EMBL/GenBank/DDBJ databases">
        <authorList>
            <person name="Mah S.A."/>
            <person name="Swanson W.J."/>
            <person name="Moy G.W."/>
            <person name="Vacquier V.D."/>
        </authorList>
    </citation>
    <scope>NUCLEOTIDE SEQUENCE</scope>
    <source>
        <strain evidence="1">PAMC 26633</strain>
    </source>
</reference>
<evidence type="ECO:0000313" key="1">
    <source>
        <dbReference type="EMBL" id="OXC75017.1"/>
    </source>
</evidence>
<name>A0A226WW71_CABSO</name>
<organism evidence="1 3">
    <name type="scientific">Caballeronia sordidicola</name>
    <name type="common">Burkholderia sordidicola</name>
    <dbReference type="NCBI Taxonomy" id="196367"/>
    <lineage>
        <taxon>Bacteria</taxon>
        <taxon>Pseudomonadati</taxon>
        <taxon>Pseudomonadota</taxon>
        <taxon>Betaproteobacteria</taxon>
        <taxon>Burkholderiales</taxon>
        <taxon>Burkholderiaceae</taxon>
        <taxon>Caballeronia</taxon>
    </lineage>
</organism>
<dbReference type="EMBL" id="MTHB01000075">
    <property type="protein sequence ID" value="OXC78178.1"/>
    <property type="molecule type" value="Genomic_DNA"/>
</dbReference>
<dbReference type="EMBL" id="MTHB01000193">
    <property type="protein sequence ID" value="OXC75017.1"/>
    <property type="molecule type" value="Genomic_DNA"/>
</dbReference>
<evidence type="ECO:0000313" key="2">
    <source>
        <dbReference type="EMBL" id="OXC78178.1"/>
    </source>
</evidence>
<protein>
    <submittedName>
        <fullName evidence="1">Uncharacterized protein</fullName>
    </submittedName>
</protein>
<proteinExistence type="predicted"/>
<sequence>MSHRDGPLSCELCGLFNGHQAPRQQFVDAVDGMIGDPFEDSTQIREWLYIV</sequence>
<evidence type="ECO:0000313" key="3">
    <source>
        <dbReference type="Proteomes" id="UP000214720"/>
    </source>
</evidence>
<gene>
    <name evidence="2" type="ORF">BSU04_13155</name>
    <name evidence="1" type="ORF">BSU04_29010</name>
</gene>
<accession>A0A226WW71</accession>
<reference evidence="3" key="1">
    <citation type="submission" date="2017-01" db="EMBL/GenBank/DDBJ databases">
        <title>Genome Analysis of Deinococcus marmoris KOPRI26562.</title>
        <authorList>
            <person name="Kim J.H."/>
            <person name="Oh H.-M."/>
        </authorList>
    </citation>
    <scope>NUCLEOTIDE SEQUENCE [LARGE SCALE GENOMIC DNA]</scope>
    <source>
        <strain evidence="3">PAMC 26633</strain>
    </source>
</reference>